<dbReference type="OrthoDB" id="5062850at2759"/>
<dbReference type="AlphaFoldDB" id="A0A9P5EMY4"/>
<accession>A0A9P5EMY4</accession>
<name>A0A9P5EMY4_COLSI</name>
<sequence length="543" mass="62899">MRPVSLFVLPRELRDIIYGFYVSIDGGYVCDTDSFIRGKLKGANGVRIHLSLVYTCKRVAEEMDRGGLALRLNTITFSPISEESLGWLAGNFQRKKDALDRTRLAMLQTVGYCIPDAVYSEMATAYPRLLPLLDRLKREGRRSPLEATLLAMERRGPYGEAPSVYREFVKDVFQKSSTCDGEFQDAVRNYWPEVVETTPDQRAWNPFSIVYSTIEPWTIPSDTQMRRLESELPVYQSPRAGLTADRSIYRFSAAAAAIYFLEAIPHENRTHLRKIILDEKNEAVSNPECHARGLIPFCQEYPLLRIERRVSLWRNIFQEDVNYLDPERRCVLKDRPTPAFLNSDQITGNVASWIVEAMALLPAGMPAKSFSLLLDGDPAPALCSEMFQCIVQRDVAWQLAWDMSLKKKLLPEITWFEKKGESVIRHGHYTNTDVHQHQRFPSLRKGFWGYFFGDFPQGFSNIGKESFSVHCNFDTGVACDVEDIFMQHGRWDMRKWEQEWFRHQPPWWETAPPLPEWMALLEENVMEDMKYMPYLKRMNELLA</sequence>
<proteinExistence type="predicted"/>
<comment type="caution">
    <text evidence="1">The sequence shown here is derived from an EMBL/GenBank/DDBJ whole genome shotgun (WGS) entry which is preliminary data.</text>
</comment>
<gene>
    <name evidence="1" type="ORF">CGCSCA2_v009408</name>
</gene>
<keyword evidence="2" id="KW-1185">Reference proteome</keyword>
<protein>
    <submittedName>
        <fullName evidence="1">Uncharacterized protein</fullName>
    </submittedName>
</protein>
<evidence type="ECO:0000313" key="2">
    <source>
        <dbReference type="Proteomes" id="UP000711996"/>
    </source>
</evidence>
<dbReference type="EMBL" id="QPMT01000032">
    <property type="protein sequence ID" value="KAF4854788.1"/>
    <property type="molecule type" value="Genomic_DNA"/>
</dbReference>
<evidence type="ECO:0000313" key="1">
    <source>
        <dbReference type="EMBL" id="KAF4854788.1"/>
    </source>
</evidence>
<reference evidence="1" key="1">
    <citation type="submission" date="2019-06" db="EMBL/GenBank/DDBJ databases">
        <authorList>
            <person name="Gan P."/>
            <person name="Shirasu K."/>
        </authorList>
    </citation>
    <scope>NUCLEOTIDE SEQUENCE [LARGE SCALE GENOMIC DNA]</scope>
    <source>
        <strain evidence="1">CAD2</strain>
    </source>
</reference>
<organism evidence="1 2">
    <name type="scientific">Colletotrichum siamense</name>
    <name type="common">Anthracnose fungus</name>
    <dbReference type="NCBI Taxonomy" id="690259"/>
    <lineage>
        <taxon>Eukaryota</taxon>
        <taxon>Fungi</taxon>
        <taxon>Dikarya</taxon>
        <taxon>Ascomycota</taxon>
        <taxon>Pezizomycotina</taxon>
        <taxon>Sordariomycetes</taxon>
        <taxon>Hypocreomycetidae</taxon>
        <taxon>Glomerellales</taxon>
        <taxon>Glomerellaceae</taxon>
        <taxon>Colletotrichum</taxon>
        <taxon>Colletotrichum gloeosporioides species complex</taxon>
    </lineage>
</organism>
<dbReference type="Proteomes" id="UP000711996">
    <property type="component" value="Unassembled WGS sequence"/>
</dbReference>